<protein>
    <recommendedName>
        <fullName evidence="1">Transposase-associated domain-containing protein</fullName>
    </recommendedName>
</protein>
<reference evidence="2 3" key="1">
    <citation type="submission" date="2019-12" db="EMBL/GenBank/DDBJ databases">
        <authorList>
            <person name="Alioto T."/>
            <person name="Alioto T."/>
            <person name="Gomez Garrido J."/>
        </authorList>
    </citation>
    <scope>NUCLEOTIDE SEQUENCE [LARGE SCALE GENOMIC DNA]</scope>
</reference>
<organism evidence="2 3">
    <name type="scientific">Olea europaea subsp. europaea</name>
    <dbReference type="NCBI Taxonomy" id="158383"/>
    <lineage>
        <taxon>Eukaryota</taxon>
        <taxon>Viridiplantae</taxon>
        <taxon>Streptophyta</taxon>
        <taxon>Embryophyta</taxon>
        <taxon>Tracheophyta</taxon>
        <taxon>Spermatophyta</taxon>
        <taxon>Magnoliopsida</taxon>
        <taxon>eudicotyledons</taxon>
        <taxon>Gunneridae</taxon>
        <taxon>Pentapetalae</taxon>
        <taxon>asterids</taxon>
        <taxon>lamiids</taxon>
        <taxon>Lamiales</taxon>
        <taxon>Oleaceae</taxon>
        <taxon>Oleeae</taxon>
        <taxon>Olea</taxon>
    </lineage>
</organism>
<dbReference type="PANTHER" id="PTHR10775">
    <property type="entry name" value="OS08G0208400 PROTEIN"/>
    <property type="match status" value="1"/>
</dbReference>
<dbReference type="EMBL" id="CACTIH010007547">
    <property type="protein sequence ID" value="CAA3015385.1"/>
    <property type="molecule type" value="Genomic_DNA"/>
</dbReference>
<dbReference type="Gramene" id="OE9A012025T1">
    <property type="protein sequence ID" value="OE9A012025C1"/>
    <property type="gene ID" value="OE9A012025"/>
</dbReference>
<feature type="domain" description="Transposase-associated" evidence="1">
    <location>
        <begin position="1"/>
        <end position="61"/>
    </location>
</feature>
<dbReference type="PANTHER" id="PTHR10775:SF183">
    <property type="entry name" value="TRANSPOSON, EN_SPM-LIKE, TRANSPOSASE-ASSOCIATED DOMAIN PROTEIN-RELATED"/>
    <property type="match status" value="1"/>
</dbReference>
<dbReference type="Proteomes" id="UP000594638">
    <property type="component" value="Unassembled WGS sequence"/>
</dbReference>
<feature type="non-terminal residue" evidence="2">
    <location>
        <position position="1"/>
    </location>
</feature>
<keyword evidence="3" id="KW-1185">Reference proteome</keyword>
<sequence>FIEGVEDNIEFAMSQTRDGDTIKCPCSICKNTRFVKGDDVKFHLYKNGLTRGYTQWYAHGEPFNFTGLNLAESSTAQATTIESHEAMVIDAMGPEMYHNYINPNVCAHEDQTPNQHVANFFRLLEEADKPVWPSCSKHINLSTMAQLLNLKSEFNMPTACYDRMLSFIKEIMPEGDRLEDTFHKTKKMLSSLGLGVIKIHACVNNCMLYYKETE</sequence>
<feature type="non-terminal residue" evidence="2">
    <location>
        <position position="214"/>
    </location>
</feature>
<name>A0A8S0UC16_OLEEU</name>
<evidence type="ECO:0000313" key="2">
    <source>
        <dbReference type="EMBL" id="CAA3015385.1"/>
    </source>
</evidence>
<comment type="caution">
    <text evidence="2">The sequence shown here is derived from an EMBL/GenBank/DDBJ whole genome shotgun (WGS) entry which is preliminary data.</text>
</comment>
<proteinExistence type="predicted"/>
<dbReference type="Pfam" id="PF13963">
    <property type="entry name" value="Transpos_assoc"/>
    <property type="match status" value="1"/>
</dbReference>
<dbReference type="InterPro" id="IPR029480">
    <property type="entry name" value="Transpos_assoc"/>
</dbReference>
<dbReference type="OrthoDB" id="910950at2759"/>
<accession>A0A8S0UC16</accession>
<evidence type="ECO:0000313" key="3">
    <source>
        <dbReference type="Proteomes" id="UP000594638"/>
    </source>
</evidence>
<evidence type="ECO:0000259" key="1">
    <source>
        <dbReference type="Pfam" id="PF13963"/>
    </source>
</evidence>
<dbReference type="AlphaFoldDB" id="A0A8S0UC16"/>
<gene>
    <name evidence="2" type="ORF">OLEA9_A012025</name>
</gene>